<feature type="region of interest" description="Disordered" evidence="1">
    <location>
        <begin position="292"/>
        <end position="322"/>
    </location>
</feature>
<protein>
    <submittedName>
        <fullName evidence="2">Uncharacterized protein</fullName>
    </submittedName>
</protein>
<evidence type="ECO:0000313" key="2">
    <source>
        <dbReference type="EMBL" id="KAH6605642.1"/>
    </source>
</evidence>
<feature type="region of interest" description="Disordered" evidence="1">
    <location>
        <begin position="229"/>
        <end position="255"/>
    </location>
</feature>
<evidence type="ECO:0000313" key="3">
    <source>
        <dbReference type="Proteomes" id="UP000827724"/>
    </source>
</evidence>
<keyword evidence="3" id="KW-1185">Reference proteome</keyword>
<organism evidence="2 3">
    <name type="scientific">Trichoderma cornu-damae</name>
    <dbReference type="NCBI Taxonomy" id="654480"/>
    <lineage>
        <taxon>Eukaryota</taxon>
        <taxon>Fungi</taxon>
        <taxon>Dikarya</taxon>
        <taxon>Ascomycota</taxon>
        <taxon>Pezizomycotina</taxon>
        <taxon>Sordariomycetes</taxon>
        <taxon>Hypocreomycetidae</taxon>
        <taxon>Hypocreales</taxon>
        <taxon>Hypocreaceae</taxon>
        <taxon>Trichoderma</taxon>
    </lineage>
</organism>
<proteinExistence type="predicted"/>
<gene>
    <name evidence="2" type="ORF">Trco_004795</name>
</gene>
<evidence type="ECO:0000256" key="1">
    <source>
        <dbReference type="SAM" id="MobiDB-lite"/>
    </source>
</evidence>
<name>A0A9P8QNA5_9HYPO</name>
<reference evidence="2" key="1">
    <citation type="submission" date="2021-08" db="EMBL/GenBank/DDBJ databases">
        <title>Chromosome-Level Trichoderma cornu-damae using Hi-C Data.</title>
        <authorList>
            <person name="Kim C.S."/>
        </authorList>
    </citation>
    <scope>NUCLEOTIDE SEQUENCE</scope>
    <source>
        <strain evidence="2">KA19-0412C</strain>
    </source>
</reference>
<feature type="compositionally biased region" description="Low complexity" evidence="1">
    <location>
        <begin position="39"/>
        <end position="48"/>
    </location>
</feature>
<comment type="caution">
    <text evidence="2">The sequence shown here is derived from an EMBL/GenBank/DDBJ whole genome shotgun (WGS) entry which is preliminary data.</text>
</comment>
<dbReference type="EMBL" id="JAIWOZ010000004">
    <property type="protein sequence ID" value="KAH6605642.1"/>
    <property type="molecule type" value="Genomic_DNA"/>
</dbReference>
<feature type="compositionally biased region" description="Basic and acidic residues" evidence="1">
    <location>
        <begin position="231"/>
        <end position="245"/>
    </location>
</feature>
<feature type="region of interest" description="Disordered" evidence="1">
    <location>
        <begin position="65"/>
        <end position="90"/>
    </location>
</feature>
<dbReference type="OrthoDB" id="4898398at2759"/>
<feature type="compositionally biased region" description="Acidic residues" evidence="1">
    <location>
        <begin position="304"/>
        <end position="317"/>
    </location>
</feature>
<dbReference type="AlphaFoldDB" id="A0A9P8QNA5"/>
<sequence>MSQDAPNEVPREYLMASPSASSLLAGQSFPFPPRQRVSGPPAGLPRPLALFTHPQEHRKTRFREHLSGQASRADGDLPSSSPNLPEPGRHASSALLVHQQRLSTCLDILHHVRRTLQKRHHEAELRLARTSHLVAQTTWELFFQSPLHFMCHEMDVLADSATGAILSEGGYVLRGHSAHDGEAWMRKLEGLRELRDDELDAKERAKKSLRQVRCANALLTVGLKEQAAALQRDDPAVDPSRSAENRHHRRREAEAEIEVEAMASSSDRWVDMDGADMARLSRSTASATSSAFLNWPLPATPPNEDGDADIDSDDSINEDDRIEGRCGRECCRRFAE</sequence>
<feature type="region of interest" description="Disordered" evidence="1">
    <location>
        <begin position="24"/>
        <end position="48"/>
    </location>
</feature>
<dbReference type="Proteomes" id="UP000827724">
    <property type="component" value="Unassembled WGS sequence"/>
</dbReference>
<accession>A0A9P8QNA5</accession>